<dbReference type="Gene3D" id="2.30.110.20">
    <property type="entry name" value="Hcp1-like"/>
    <property type="match status" value="1"/>
</dbReference>
<dbReference type="EMBL" id="CP007142">
    <property type="protein sequence ID" value="AJQ96098.1"/>
    <property type="molecule type" value="Genomic_DNA"/>
</dbReference>
<dbReference type="RefSeq" id="WP_044618194.1">
    <property type="nucleotide sequence ID" value="NZ_CP007142.1"/>
</dbReference>
<dbReference type="KEGG" id="gsn:YC6258_04062"/>
<dbReference type="InterPro" id="IPR008514">
    <property type="entry name" value="T6SS_Hcp"/>
</dbReference>
<keyword evidence="2" id="KW-1185">Reference proteome</keyword>
<dbReference type="InterPro" id="IPR052947">
    <property type="entry name" value="T6SS_Hcp1_domain"/>
</dbReference>
<evidence type="ECO:0000313" key="1">
    <source>
        <dbReference type="EMBL" id="AJQ96098.1"/>
    </source>
</evidence>
<dbReference type="PANTHER" id="PTHR34319:SF6">
    <property type="entry name" value="MAJOR EXPORTED PROTEIN"/>
    <property type="match status" value="1"/>
</dbReference>
<sequence length="161" mass="17967">MAIPAYLWLKDEQGNDINGSVKVSGREGSIEVLQLSHSIYIPTDAHTGELTGTRKHSPITIGKACDASSPYLFKACCRGQKFTQAIFRLYKIDDSGQEVEYYQYLLEGVKISSFSPGFPNVKDPGAERIPHMDTVTFGYEKITHTHIDGNISYSDSWLDRS</sequence>
<accession>A0A0C5VRW0</accession>
<dbReference type="STRING" id="1445510.YC6258_04062"/>
<dbReference type="Pfam" id="PF05638">
    <property type="entry name" value="T6SS_HCP"/>
    <property type="match status" value="1"/>
</dbReference>
<dbReference type="SUPFAM" id="SSF141452">
    <property type="entry name" value="Hcp1-like"/>
    <property type="match status" value="1"/>
</dbReference>
<dbReference type="OrthoDB" id="5674026at2"/>
<gene>
    <name evidence="1" type="ORF">YC6258_04062</name>
</gene>
<reference evidence="1 2" key="1">
    <citation type="submission" date="2014-01" db="EMBL/GenBank/DDBJ databases">
        <title>Full genme sequencing of cellulolytic bacterium Gynuella sunshinyii YC6258T gen. nov., sp. nov.</title>
        <authorList>
            <person name="Khan H."/>
            <person name="Chung E.J."/>
            <person name="Chung Y.R."/>
        </authorList>
    </citation>
    <scope>NUCLEOTIDE SEQUENCE [LARGE SCALE GENOMIC DNA]</scope>
    <source>
        <strain evidence="1 2">YC6258</strain>
    </source>
</reference>
<dbReference type="NCBIfam" id="TIGR03344">
    <property type="entry name" value="VI_effect_Hcp1"/>
    <property type="match status" value="1"/>
</dbReference>
<proteinExistence type="predicted"/>
<dbReference type="AlphaFoldDB" id="A0A0C5VRW0"/>
<organism evidence="1 2">
    <name type="scientific">Gynuella sunshinyii YC6258</name>
    <dbReference type="NCBI Taxonomy" id="1445510"/>
    <lineage>
        <taxon>Bacteria</taxon>
        <taxon>Pseudomonadati</taxon>
        <taxon>Pseudomonadota</taxon>
        <taxon>Gammaproteobacteria</taxon>
        <taxon>Oceanospirillales</taxon>
        <taxon>Saccharospirillaceae</taxon>
        <taxon>Gynuella</taxon>
    </lineage>
</organism>
<protein>
    <submittedName>
        <fullName evidence="1">Hemolysin-coregulated protein (Uncharacterized)</fullName>
    </submittedName>
</protein>
<evidence type="ECO:0000313" key="2">
    <source>
        <dbReference type="Proteomes" id="UP000032266"/>
    </source>
</evidence>
<dbReference type="PANTHER" id="PTHR34319">
    <property type="entry name" value="MAJOR EXPORTED PROTEIN"/>
    <property type="match status" value="1"/>
</dbReference>
<name>A0A0C5VRW0_9GAMM</name>
<dbReference type="Proteomes" id="UP000032266">
    <property type="component" value="Chromosome"/>
</dbReference>
<dbReference type="HOGENOM" id="CLU_116190_0_0_6"/>
<dbReference type="InterPro" id="IPR036624">
    <property type="entry name" value="Hcp1-lik_sf"/>
</dbReference>